<name>X8DZ28_9MYCO</name>
<evidence type="ECO:0000313" key="1">
    <source>
        <dbReference type="EMBL" id="EUA73892.1"/>
    </source>
</evidence>
<sequence>MVLLDEDGTAALVKRVATQLLECDREINVASLKIAEYPHESWD</sequence>
<dbReference type="EMBL" id="JAOJ01000001">
    <property type="protein sequence ID" value="EUA73892.1"/>
    <property type="molecule type" value="Genomic_DNA"/>
</dbReference>
<evidence type="ECO:0000313" key="2">
    <source>
        <dbReference type="Proteomes" id="UP000023351"/>
    </source>
</evidence>
<protein>
    <submittedName>
        <fullName evidence="1">Uncharacterized protein</fullName>
    </submittedName>
</protein>
<proteinExistence type="predicted"/>
<dbReference type="PATRIC" id="fig|1299321.3.peg.78"/>
<dbReference type="AlphaFoldDB" id="X8DZ28"/>
<gene>
    <name evidence="1" type="ORF">I540_0089</name>
</gene>
<dbReference type="Proteomes" id="UP000023351">
    <property type="component" value="Unassembled WGS sequence"/>
</dbReference>
<reference evidence="1 2" key="1">
    <citation type="submission" date="2013-12" db="EMBL/GenBank/DDBJ databases">
        <authorList>
            <person name="Zelazny A."/>
            <person name="Olivier K."/>
            <person name="Holland S."/>
            <person name="Lenaerts A."/>
            <person name="Ordway D."/>
            <person name="DeGroote M.A."/>
            <person name="Parker T."/>
            <person name="Sizemore C."/>
            <person name="Tallon L.J."/>
            <person name="Sadzewicz L.K."/>
            <person name="Sengamalay N."/>
            <person name="Fraser C.M."/>
            <person name="Hine E."/>
            <person name="Shefchek K.A."/>
            <person name="Das S.P."/>
            <person name="Tettelin H."/>
        </authorList>
    </citation>
    <scope>NUCLEOTIDE SEQUENCE [LARGE SCALE GENOMIC DNA]</scope>
    <source>
        <strain evidence="1 2">1513</strain>
    </source>
</reference>
<comment type="caution">
    <text evidence="1">The sequence shown here is derived from an EMBL/GenBank/DDBJ whole genome shotgun (WGS) entry which is preliminary data.</text>
</comment>
<accession>X8DZ28</accession>
<organism evidence="1 2">
    <name type="scientific">Mycobacteroides abscessus subsp. bolletii 1513</name>
    <dbReference type="NCBI Taxonomy" id="1299321"/>
    <lineage>
        <taxon>Bacteria</taxon>
        <taxon>Bacillati</taxon>
        <taxon>Actinomycetota</taxon>
        <taxon>Actinomycetes</taxon>
        <taxon>Mycobacteriales</taxon>
        <taxon>Mycobacteriaceae</taxon>
        <taxon>Mycobacteroides</taxon>
        <taxon>Mycobacteroides abscessus</taxon>
    </lineage>
</organism>